<evidence type="ECO:0000256" key="1">
    <source>
        <dbReference type="SAM" id="SignalP"/>
    </source>
</evidence>
<evidence type="ECO:0000313" key="2">
    <source>
        <dbReference type="EMBL" id="CCC49288.1"/>
    </source>
</evidence>
<gene>
    <name evidence="2" type="ORF">TVY486_0706074</name>
</gene>
<accession>G0TZ85</accession>
<feature type="chain" id="PRO_5005679271" evidence="1">
    <location>
        <begin position="28"/>
        <end position="91"/>
    </location>
</feature>
<name>G0TZ85_TRYVY</name>
<sequence length="91" mass="10354">MSLLHRTIAHLLFVFVLSLYLLAVAKASIFREHSREQLFLLRRKGLLVDLEPHLLSALPLPQDNSQAPEDIHAMSVAELKGMLRDRRVACI</sequence>
<proteinExistence type="predicted"/>
<reference evidence="2" key="1">
    <citation type="journal article" date="2012" name="Proc. Natl. Acad. Sci. U.S.A.">
        <title>Antigenic diversity is generated by distinct evolutionary mechanisms in African trypanosome species.</title>
        <authorList>
            <person name="Jackson A.P."/>
            <person name="Berry A."/>
            <person name="Aslett M."/>
            <person name="Allison H.C."/>
            <person name="Burton P."/>
            <person name="Vavrova-Anderson J."/>
            <person name="Brown R."/>
            <person name="Browne H."/>
            <person name="Corton N."/>
            <person name="Hauser H."/>
            <person name="Gamble J."/>
            <person name="Gilderthorp R."/>
            <person name="Marcello L."/>
            <person name="McQuillan J."/>
            <person name="Otto T.D."/>
            <person name="Quail M.A."/>
            <person name="Sanders M.J."/>
            <person name="van Tonder A."/>
            <person name="Ginger M.L."/>
            <person name="Field M.C."/>
            <person name="Barry J.D."/>
            <person name="Hertz-Fowler C."/>
            <person name="Berriman M."/>
        </authorList>
    </citation>
    <scope>NUCLEOTIDE SEQUENCE</scope>
    <source>
        <strain evidence="2">Y486</strain>
    </source>
</reference>
<dbReference type="EMBL" id="HE573023">
    <property type="protein sequence ID" value="CCC49288.1"/>
    <property type="molecule type" value="Genomic_DNA"/>
</dbReference>
<feature type="non-terminal residue" evidence="2">
    <location>
        <position position="91"/>
    </location>
</feature>
<organism evidence="2">
    <name type="scientific">Trypanosoma vivax (strain Y486)</name>
    <dbReference type="NCBI Taxonomy" id="1055687"/>
    <lineage>
        <taxon>Eukaryota</taxon>
        <taxon>Discoba</taxon>
        <taxon>Euglenozoa</taxon>
        <taxon>Kinetoplastea</taxon>
        <taxon>Metakinetoplastina</taxon>
        <taxon>Trypanosomatida</taxon>
        <taxon>Trypanosomatidae</taxon>
        <taxon>Trypanosoma</taxon>
        <taxon>Duttonella</taxon>
    </lineage>
</organism>
<feature type="signal peptide" evidence="1">
    <location>
        <begin position="1"/>
        <end position="27"/>
    </location>
</feature>
<keyword evidence="1" id="KW-0732">Signal</keyword>
<protein>
    <submittedName>
        <fullName evidence="2">Uncharacterized protein</fullName>
    </submittedName>
</protein>
<dbReference type="AlphaFoldDB" id="G0TZ85"/>
<dbReference type="VEuPathDB" id="TriTrypDB:TvY486_0706074"/>